<dbReference type="Proteomes" id="UP000094578">
    <property type="component" value="Unassembled WGS sequence"/>
</dbReference>
<evidence type="ECO:0000313" key="1">
    <source>
        <dbReference type="EMBL" id="ODP26004.1"/>
    </source>
</evidence>
<protein>
    <submittedName>
        <fullName evidence="1">Uncharacterized protein</fullName>
    </submittedName>
</protein>
<sequence length="104" mass="12085">MNDKELYTEKNFEFFWKNMNGSILDVFECITTNHSNGISRRNLLSALDNPDNPDQIQHSSTKVLEALNVLKFAGLIQYTEKRNIHIYSLSDEGIRFSEYVTNTH</sequence>
<reference evidence="1 2" key="1">
    <citation type="submission" date="2016-08" db="EMBL/GenBank/DDBJ databases">
        <title>Genome sequencing of Paenibacillus sp. TI45-13ar, isolated from Korean traditional nuruk.</title>
        <authorList>
            <person name="Kim S.-J."/>
        </authorList>
    </citation>
    <scope>NUCLEOTIDE SEQUENCE [LARGE SCALE GENOMIC DNA]</scope>
    <source>
        <strain evidence="1 2">TI45-13ar</strain>
    </source>
</reference>
<organism evidence="1 2">
    <name type="scientific">Paenibacillus nuruki</name>
    <dbReference type="NCBI Taxonomy" id="1886670"/>
    <lineage>
        <taxon>Bacteria</taxon>
        <taxon>Bacillati</taxon>
        <taxon>Bacillota</taxon>
        <taxon>Bacilli</taxon>
        <taxon>Bacillales</taxon>
        <taxon>Paenibacillaceae</taxon>
        <taxon>Paenibacillus</taxon>
    </lineage>
</organism>
<proteinExistence type="predicted"/>
<dbReference type="RefSeq" id="WP_069329957.1">
    <property type="nucleotide sequence ID" value="NZ_MDER01000104.1"/>
</dbReference>
<dbReference type="AlphaFoldDB" id="A0A1E3KX18"/>
<evidence type="ECO:0000313" key="2">
    <source>
        <dbReference type="Proteomes" id="UP000094578"/>
    </source>
</evidence>
<dbReference type="EMBL" id="MDER01000104">
    <property type="protein sequence ID" value="ODP26004.1"/>
    <property type="molecule type" value="Genomic_DNA"/>
</dbReference>
<accession>A0A1E3KX18</accession>
<gene>
    <name evidence="1" type="ORF">PTI45_04659</name>
</gene>
<keyword evidence="2" id="KW-1185">Reference proteome</keyword>
<comment type="caution">
    <text evidence="1">The sequence shown here is derived from an EMBL/GenBank/DDBJ whole genome shotgun (WGS) entry which is preliminary data.</text>
</comment>
<name>A0A1E3KX18_9BACL</name>